<sequence>MSNLTCYMIASHSVCLFQLGIFYISISAWGKDTQPSEGKDLQVRQSQRYLISKSRSRNRDPALWVSLKLQRLNIVIAT</sequence>
<reference evidence="1 2" key="1">
    <citation type="submission" date="2024-07" db="EMBL/GenBank/DDBJ databases">
        <title>Section-level genome sequencing and comparative genomics of Aspergillus sections Usti and Cavernicolus.</title>
        <authorList>
            <consortium name="Lawrence Berkeley National Laboratory"/>
            <person name="Nybo J.L."/>
            <person name="Vesth T.C."/>
            <person name="Theobald S."/>
            <person name="Frisvad J.C."/>
            <person name="Larsen T.O."/>
            <person name="Kjaerboelling I."/>
            <person name="Rothschild-Mancinelli K."/>
            <person name="Lyhne E.K."/>
            <person name="Kogle M.E."/>
            <person name="Barry K."/>
            <person name="Clum A."/>
            <person name="Na H."/>
            <person name="Ledsgaard L."/>
            <person name="Lin J."/>
            <person name="Lipzen A."/>
            <person name="Kuo A."/>
            <person name="Riley R."/>
            <person name="Mondo S."/>
            <person name="LaButti K."/>
            <person name="Haridas S."/>
            <person name="Pangalinan J."/>
            <person name="Salamov A.A."/>
            <person name="Simmons B.A."/>
            <person name="Magnuson J.K."/>
            <person name="Chen J."/>
            <person name="Drula E."/>
            <person name="Henrissat B."/>
            <person name="Wiebenga A."/>
            <person name="Lubbers R.J."/>
            <person name="Gomes A.C."/>
            <person name="Makela M.R."/>
            <person name="Stajich J."/>
            <person name="Grigoriev I.V."/>
            <person name="Mortensen U.H."/>
            <person name="De vries R.P."/>
            <person name="Baker S.E."/>
            <person name="Andersen M.R."/>
        </authorList>
    </citation>
    <scope>NUCLEOTIDE SEQUENCE [LARGE SCALE GENOMIC DNA]</scope>
    <source>
        <strain evidence="1 2">CBS 600.67</strain>
    </source>
</reference>
<gene>
    <name evidence="1" type="ORF">BDW59DRAFT_136946</name>
</gene>
<protein>
    <recommendedName>
        <fullName evidence="3">Secreted protein</fullName>
    </recommendedName>
</protein>
<proteinExistence type="predicted"/>
<accession>A0ABR4J4N7</accession>
<name>A0ABR4J4N7_9EURO</name>
<evidence type="ECO:0000313" key="2">
    <source>
        <dbReference type="Proteomes" id="UP001610335"/>
    </source>
</evidence>
<dbReference type="EMBL" id="JBFXLS010000001">
    <property type="protein sequence ID" value="KAL2834996.1"/>
    <property type="molecule type" value="Genomic_DNA"/>
</dbReference>
<evidence type="ECO:0000313" key="1">
    <source>
        <dbReference type="EMBL" id="KAL2834996.1"/>
    </source>
</evidence>
<organism evidence="1 2">
    <name type="scientific">Aspergillus cavernicola</name>
    <dbReference type="NCBI Taxonomy" id="176166"/>
    <lineage>
        <taxon>Eukaryota</taxon>
        <taxon>Fungi</taxon>
        <taxon>Dikarya</taxon>
        <taxon>Ascomycota</taxon>
        <taxon>Pezizomycotina</taxon>
        <taxon>Eurotiomycetes</taxon>
        <taxon>Eurotiomycetidae</taxon>
        <taxon>Eurotiales</taxon>
        <taxon>Aspergillaceae</taxon>
        <taxon>Aspergillus</taxon>
        <taxon>Aspergillus subgen. Nidulantes</taxon>
    </lineage>
</organism>
<dbReference type="Proteomes" id="UP001610335">
    <property type="component" value="Unassembled WGS sequence"/>
</dbReference>
<comment type="caution">
    <text evidence="1">The sequence shown here is derived from an EMBL/GenBank/DDBJ whole genome shotgun (WGS) entry which is preliminary data.</text>
</comment>
<keyword evidence="2" id="KW-1185">Reference proteome</keyword>
<evidence type="ECO:0008006" key="3">
    <source>
        <dbReference type="Google" id="ProtNLM"/>
    </source>
</evidence>